<dbReference type="Proteomes" id="UP000009223">
    <property type="component" value="Chromosome"/>
</dbReference>
<sequence length="80" mass="9352">MKHIVEEKIVFRASAFKHNIKELDIRHAFELRLYDHLLPGEEDKNLLIGIDRNGNLLEILYNVIDERTINVFHAMPQGVS</sequence>
<gene>
    <name evidence="1" type="ordered locus">TREPR_2901</name>
</gene>
<dbReference type="EMBL" id="CP001843">
    <property type="protein sequence ID" value="AEF86412.1"/>
    <property type="molecule type" value="Genomic_DNA"/>
</dbReference>
<name>F5YP93_TREPZ</name>
<dbReference type="STRING" id="545694.TREPR_2901"/>
<evidence type="ECO:0000313" key="2">
    <source>
        <dbReference type="Proteomes" id="UP000009223"/>
    </source>
</evidence>
<keyword evidence="2" id="KW-1185">Reference proteome</keyword>
<dbReference type="KEGG" id="tpi:TREPR_2901"/>
<dbReference type="AlphaFoldDB" id="F5YP93"/>
<accession>F5YP93</accession>
<protein>
    <submittedName>
        <fullName evidence="1">Uncharacterized protein</fullName>
    </submittedName>
</protein>
<reference evidence="2" key="1">
    <citation type="submission" date="2009-12" db="EMBL/GenBank/DDBJ databases">
        <title>Complete sequence of Treponema primitia strain ZAS-2.</title>
        <authorList>
            <person name="Tetu S.G."/>
            <person name="Matson E."/>
            <person name="Ren Q."/>
            <person name="Seshadri R."/>
            <person name="Elbourne L."/>
            <person name="Hassan K.A."/>
            <person name="Durkin A."/>
            <person name="Radune D."/>
            <person name="Mohamoud Y."/>
            <person name="Shay R."/>
            <person name="Jin S."/>
            <person name="Zhang X."/>
            <person name="Lucey K."/>
            <person name="Ballor N.R."/>
            <person name="Ottesen E."/>
            <person name="Rosenthal R."/>
            <person name="Allen A."/>
            <person name="Leadbetter J.R."/>
            <person name="Paulsen I.T."/>
        </authorList>
    </citation>
    <scope>NUCLEOTIDE SEQUENCE [LARGE SCALE GENOMIC DNA]</scope>
    <source>
        <strain evidence="2">ATCC BAA-887 / DSM 12427 / ZAS-2</strain>
    </source>
</reference>
<proteinExistence type="predicted"/>
<organism evidence="1 2">
    <name type="scientific">Treponema primitia (strain ATCC BAA-887 / DSM 12427 / ZAS-2)</name>
    <dbReference type="NCBI Taxonomy" id="545694"/>
    <lineage>
        <taxon>Bacteria</taxon>
        <taxon>Pseudomonadati</taxon>
        <taxon>Spirochaetota</taxon>
        <taxon>Spirochaetia</taxon>
        <taxon>Spirochaetales</taxon>
        <taxon>Treponemataceae</taxon>
        <taxon>Treponema</taxon>
    </lineage>
</organism>
<reference evidence="1 2" key="2">
    <citation type="journal article" date="2011" name="ISME J.">
        <title>RNA-seq reveals cooperative metabolic interactions between two termite-gut spirochete species in co-culture.</title>
        <authorList>
            <person name="Rosenthal A.Z."/>
            <person name="Matson E.G."/>
            <person name="Eldar A."/>
            <person name="Leadbetter J.R."/>
        </authorList>
    </citation>
    <scope>NUCLEOTIDE SEQUENCE [LARGE SCALE GENOMIC DNA]</scope>
    <source>
        <strain evidence="2">ATCC BAA-887 / DSM 12427 / ZAS-2</strain>
    </source>
</reference>
<dbReference type="HOGENOM" id="CLU_168745_1_1_12"/>
<evidence type="ECO:0000313" key="1">
    <source>
        <dbReference type="EMBL" id="AEF86412.1"/>
    </source>
</evidence>